<accession>A0ABU5F458</accession>
<evidence type="ECO:0000313" key="1">
    <source>
        <dbReference type="EMBL" id="MDY3561597.1"/>
    </source>
</evidence>
<protein>
    <submittedName>
        <fullName evidence="1">Uncharacterized protein</fullName>
    </submittedName>
</protein>
<reference evidence="2" key="1">
    <citation type="journal article" date="2023" name="Mar. Drugs">
        <title>Gemmata algarum, a Novel Planctomycete Isolated from an Algal Mat, Displays Antimicrobial Activity.</title>
        <authorList>
            <person name="Kumar G."/>
            <person name="Kallscheuer N."/>
            <person name="Kashif M."/>
            <person name="Ahamad S."/>
            <person name="Jagadeeshwari U."/>
            <person name="Pannikurungottu S."/>
            <person name="Haufschild T."/>
            <person name="Kabuu M."/>
            <person name="Sasikala C."/>
            <person name="Jogler C."/>
            <person name="Ramana C."/>
        </authorList>
    </citation>
    <scope>NUCLEOTIDE SEQUENCE [LARGE SCALE GENOMIC DNA]</scope>
    <source>
        <strain evidence="2">JC673</strain>
    </source>
</reference>
<dbReference type="EMBL" id="JAXBLV010000197">
    <property type="protein sequence ID" value="MDY3561597.1"/>
    <property type="molecule type" value="Genomic_DNA"/>
</dbReference>
<proteinExistence type="predicted"/>
<comment type="caution">
    <text evidence="1">The sequence shown here is derived from an EMBL/GenBank/DDBJ whole genome shotgun (WGS) entry which is preliminary data.</text>
</comment>
<keyword evidence="2" id="KW-1185">Reference proteome</keyword>
<evidence type="ECO:0000313" key="2">
    <source>
        <dbReference type="Proteomes" id="UP001272242"/>
    </source>
</evidence>
<gene>
    <name evidence="1" type="ORF">R5W23_002875</name>
</gene>
<sequence length="53" mass="5841">MLRRPGFFRCVLRGERCSSTAIVEKSPSISTVWNNPAGRRSVDIDGDFSTAVP</sequence>
<dbReference type="Proteomes" id="UP001272242">
    <property type="component" value="Unassembled WGS sequence"/>
</dbReference>
<organism evidence="1 2">
    <name type="scientific">Gemmata algarum</name>
    <dbReference type="NCBI Taxonomy" id="2975278"/>
    <lineage>
        <taxon>Bacteria</taxon>
        <taxon>Pseudomonadati</taxon>
        <taxon>Planctomycetota</taxon>
        <taxon>Planctomycetia</taxon>
        <taxon>Gemmatales</taxon>
        <taxon>Gemmataceae</taxon>
        <taxon>Gemmata</taxon>
    </lineage>
</organism>
<name>A0ABU5F458_9BACT</name>